<dbReference type="Pfam" id="PF05637">
    <property type="entry name" value="Glyco_transf_34"/>
    <property type="match status" value="1"/>
</dbReference>
<protein>
    <submittedName>
        <fullName evidence="5">Uncharacterized protein</fullName>
    </submittedName>
</protein>
<name>A0ABP0SZ73_9DINO</name>
<dbReference type="Gene3D" id="3.90.550.10">
    <property type="entry name" value="Spore Coat Polysaccharide Biosynthesis Protein SpsA, Chain A"/>
    <property type="match status" value="1"/>
</dbReference>
<evidence type="ECO:0000256" key="2">
    <source>
        <dbReference type="ARBA" id="ARBA00022676"/>
    </source>
</evidence>
<dbReference type="Proteomes" id="UP001642484">
    <property type="component" value="Unassembled WGS sequence"/>
</dbReference>
<keyword evidence="4" id="KW-0732">Signal</keyword>
<evidence type="ECO:0000256" key="4">
    <source>
        <dbReference type="SAM" id="SignalP"/>
    </source>
</evidence>
<evidence type="ECO:0000256" key="3">
    <source>
        <dbReference type="ARBA" id="ARBA00022679"/>
    </source>
</evidence>
<evidence type="ECO:0000313" key="6">
    <source>
        <dbReference type="Proteomes" id="UP001642484"/>
    </source>
</evidence>
<organism evidence="5 6">
    <name type="scientific">Durusdinium trenchii</name>
    <dbReference type="NCBI Taxonomy" id="1381693"/>
    <lineage>
        <taxon>Eukaryota</taxon>
        <taxon>Sar</taxon>
        <taxon>Alveolata</taxon>
        <taxon>Dinophyceae</taxon>
        <taxon>Suessiales</taxon>
        <taxon>Symbiodiniaceae</taxon>
        <taxon>Durusdinium</taxon>
    </lineage>
</organism>
<proteinExistence type="inferred from homology"/>
<comment type="caution">
    <text evidence="5">The sequence shown here is derived from an EMBL/GenBank/DDBJ whole genome shotgun (WGS) entry which is preliminary data.</text>
</comment>
<comment type="similarity">
    <text evidence="1">Belongs to the glycosyltransferase 34 family.</text>
</comment>
<evidence type="ECO:0000256" key="1">
    <source>
        <dbReference type="ARBA" id="ARBA00005664"/>
    </source>
</evidence>
<feature type="chain" id="PRO_5046339038" evidence="4">
    <location>
        <begin position="22"/>
        <end position="526"/>
    </location>
</feature>
<keyword evidence="2" id="KW-0328">Glycosyltransferase</keyword>
<evidence type="ECO:0000313" key="5">
    <source>
        <dbReference type="EMBL" id="CAK9117747.1"/>
    </source>
</evidence>
<dbReference type="EMBL" id="CAXAMN010028805">
    <property type="protein sequence ID" value="CAK9117747.1"/>
    <property type="molecule type" value="Genomic_DNA"/>
</dbReference>
<accession>A0ABP0SZ73</accession>
<dbReference type="InterPro" id="IPR008630">
    <property type="entry name" value="Glyco_trans_34"/>
</dbReference>
<dbReference type="InterPro" id="IPR029044">
    <property type="entry name" value="Nucleotide-diphossugar_trans"/>
</dbReference>
<keyword evidence="6" id="KW-1185">Reference proteome</keyword>
<dbReference type="PANTHER" id="PTHR31306:SF4">
    <property type="entry name" value="ALPHA-1,2-GALACTOSYLTRANSFERASE"/>
    <property type="match status" value="1"/>
</dbReference>
<dbReference type="PANTHER" id="PTHR31306">
    <property type="entry name" value="ALPHA-1,6-MANNOSYLTRANSFERASE MNN11-RELATED"/>
    <property type="match status" value="1"/>
</dbReference>
<dbReference type="SUPFAM" id="SSF53448">
    <property type="entry name" value="Nucleotide-diphospho-sugar transferases"/>
    <property type="match status" value="1"/>
</dbReference>
<sequence length="526" mass="59579">MARCGRRWWFWALLVLPRVQSQGPPVAESQLPAGLRQWIGLDFCGEERWVQFHGSLSEVVGHFNNHHFPVALRGLAELLATTASAGTEVAFGCATAVMSALALAAQCCEQLQLPTLATRFRQLSAIFGSYDYQMKGEDYIDQSPWPINWKQNMEGILRSMAFLKQQELQAEPWRGLPARAAAAQFPRRGSQRIAIVTVCDYDPTQTPLARLSKLNRDAYARLHGYDIIMYDQAPLFTDGLTYLTEKTRPPAWSKVDALLETLAKGQHDWVMWLDCDSFFMDSEVRLEDLLSIAESRCPADAAEGERLEKLVSKWRAGPQQAPDDLLEWYDNLLDSYISWDEKGCDSIETPVDAPSNRSLGWADWLFKEKRVQLVASEDGLMLNTGVMLARASVWSWAFFQKVRWMTFGRSPVTQHPWWEQTAMVYLLQFPFVLAAAKDPEHSQILEQGHATAWSALGQKTINGYPPLVSSALLTHTTFEPGDFIVSFSGCKIYSSQEVCNQLFLNYFFQVHSFQELSSDPALQPWL</sequence>
<feature type="signal peptide" evidence="4">
    <location>
        <begin position="1"/>
        <end position="21"/>
    </location>
</feature>
<gene>
    <name evidence="5" type="ORF">CCMP2556_LOCUS55006</name>
</gene>
<keyword evidence="3" id="KW-0808">Transferase</keyword>
<reference evidence="5 6" key="1">
    <citation type="submission" date="2024-02" db="EMBL/GenBank/DDBJ databases">
        <authorList>
            <person name="Chen Y."/>
            <person name="Shah S."/>
            <person name="Dougan E. K."/>
            <person name="Thang M."/>
            <person name="Chan C."/>
        </authorList>
    </citation>
    <scope>NUCLEOTIDE SEQUENCE [LARGE SCALE GENOMIC DNA]</scope>
</reference>